<evidence type="ECO:0000313" key="2">
    <source>
        <dbReference type="Proteomes" id="UP000245207"/>
    </source>
</evidence>
<dbReference type="Proteomes" id="UP000245207">
    <property type="component" value="Unassembled WGS sequence"/>
</dbReference>
<evidence type="ECO:0000313" key="1">
    <source>
        <dbReference type="EMBL" id="PWA77357.1"/>
    </source>
</evidence>
<sequence length="104" mass="12475">MDDPYREIDYILFDQEKVGVWELCLLLLDTHIGDREFINSNDDHNLNCETFRHRLWIFSSIVVIKFLKLISTTLEFFGNFLESSWNLWTQYGSFYLTVLNMLRG</sequence>
<proteinExistence type="predicted"/>
<protein>
    <submittedName>
        <fullName evidence="1">Lipase, class 3</fullName>
    </submittedName>
</protein>
<accession>A0A2U1NV80</accession>
<comment type="caution">
    <text evidence="1">The sequence shown here is derived from an EMBL/GenBank/DDBJ whole genome shotgun (WGS) entry which is preliminary data.</text>
</comment>
<keyword evidence="2" id="KW-1185">Reference proteome</keyword>
<dbReference type="STRING" id="35608.A0A2U1NV80"/>
<gene>
    <name evidence="1" type="ORF">CTI12_AA225960</name>
</gene>
<reference evidence="1 2" key="1">
    <citation type="journal article" date="2018" name="Mol. Plant">
        <title>The genome of Artemisia annua provides insight into the evolution of Asteraceae family and artemisinin biosynthesis.</title>
        <authorList>
            <person name="Shen Q."/>
            <person name="Zhang L."/>
            <person name="Liao Z."/>
            <person name="Wang S."/>
            <person name="Yan T."/>
            <person name="Shi P."/>
            <person name="Liu M."/>
            <person name="Fu X."/>
            <person name="Pan Q."/>
            <person name="Wang Y."/>
            <person name="Lv Z."/>
            <person name="Lu X."/>
            <person name="Zhang F."/>
            <person name="Jiang W."/>
            <person name="Ma Y."/>
            <person name="Chen M."/>
            <person name="Hao X."/>
            <person name="Li L."/>
            <person name="Tang Y."/>
            <person name="Lv G."/>
            <person name="Zhou Y."/>
            <person name="Sun X."/>
            <person name="Brodelius P.E."/>
            <person name="Rose J.K.C."/>
            <person name="Tang K."/>
        </authorList>
    </citation>
    <scope>NUCLEOTIDE SEQUENCE [LARGE SCALE GENOMIC DNA]</scope>
    <source>
        <strain evidence="2">cv. Huhao1</strain>
        <tissue evidence="1">Leaf</tissue>
    </source>
</reference>
<dbReference type="EMBL" id="PKPP01002139">
    <property type="protein sequence ID" value="PWA77357.1"/>
    <property type="molecule type" value="Genomic_DNA"/>
</dbReference>
<name>A0A2U1NV80_ARTAN</name>
<dbReference type="AlphaFoldDB" id="A0A2U1NV80"/>
<organism evidence="1 2">
    <name type="scientific">Artemisia annua</name>
    <name type="common">Sweet wormwood</name>
    <dbReference type="NCBI Taxonomy" id="35608"/>
    <lineage>
        <taxon>Eukaryota</taxon>
        <taxon>Viridiplantae</taxon>
        <taxon>Streptophyta</taxon>
        <taxon>Embryophyta</taxon>
        <taxon>Tracheophyta</taxon>
        <taxon>Spermatophyta</taxon>
        <taxon>Magnoliopsida</taxon>
        <taxon>eudicotyledons</taxon>
        <taxon>Gunneridae</taxon>
        <taxon>Pentapetalae</taxon>
        <taxon>asterids</taxon>
        <taxon>campanulids</taxon>
        <taxon>Asterales</taxon>
        <taxon>Asteraceae</taxon>
        <taxon>Asteroideae</taxon>
        <taxon>Anthemideae</taxon>
        <taxon>Artemisiinae</taxon>
        <taxon>Artemisia</taxon>
    </lineage>
</organism>